<sequence length="97" mass="10654">MKSFVVAALLITAFVCMLSVVESTSPMNCRQCNARQCPRVNCRCGSYMDECRCCTRCLKCRGEKCSIVANERCVGGPCRPPQGMNPIMAMNAPGQCY</sequence>
<organism evidence="2">
    <name type="scientific">Hypochilus sp. SGP-2016</name>
    <dbReference type="NCBI Taxonomy" id="1905178"/>
    <lineage>
        <taxon>Eukaryota</taxon>
        <taxon>Metazoa</taxon>
        <taxon>Ecdysozoa</taxon>
        <taxon>Arthropoda</taxon>
        <taxon>Chelicerata</taxon>
        <taxon>Arachnida</taxon>
        <taxon>Araneae</taxon>
        <taxon>Araneomorphae</taxon>
        <taxon>Hypochilidae</taxon>
        <taxon>Hypochilus</taxon>
    </lineage>
</organism>
<proteinExistence type="predicted"/>
<feature type="chain" id="PRO_5036115463" evidence="1">
    <location>
        <begin position="24"/>
        <end position="97"/>
    </location>
</feature>
<accession>A0A482Z7F6</accession>
<dbReference type="EMBL" id="HAGR01000062">
    <property type="protein sequence ID" value="SMD46592.1"/>
    <property type="molecule type" value="Transcribed_RNA"/>
</dbReference>
<reference evidence="2" key="2">
    <citation type="submission" date="2019-04" db="EMBL/GenBank/DDBJ databases">
        <title>Unravelling the molecular evolution of spider venoms.</title>
        <authorList>
            <person name="Pineda S."/>
        </authorList>
    </citation>
    <scope>NUCLEOTIDE SEQUENCE</scope>
</reference>
<protein>
    <submittedName>
        <fullName evidence="2">U3-Hypotoxin-Hsp1a_1</fullName>
    </submittedName>
</protein>
<dbReference type="EMBL" id="HAGR01000050">
    <property type="protein sequence ID" value="SMD46580.1"/>
    <property type="molecule type" value="Transcribed_RNA"/>
</dbReference>
<dbReference type="InterPro" id="IPR009030">
    <property type="entry name" value="Growth_fac_rcpt_cys_sf"/>
</dbReference>
<feature type="signal peptide" evidence="1">
    <location>
        <begin position="1"/>
        <end position="23"/>
    </location>
</feature>
<name>A0A482Z7F6_9ARAC</name>
<dbReference type="EMBL" id="HAGR01000079">
    <property type="protein sequence ID" value="SMD46609.1"/>
    <property type="molecule type" value="Transcribed_RNA"/>
</dbReference>
<reference evidence="2" key="1">
    <citation type="submission" date="2017-03" db="EMBL/GenBank/DDBJ databases">
        <authorList>
            <person name="QRISCLOUD D."/>
        </authorList>
    </citation>
    <scope>NUCLEOTIDE SEQUENCE</scope>
</reference>
<keyword evidence="1" id="KW-0732">Signal</keyword>
<dbReference type="AlphaFoldDB" id="A0A482Z7F6"/>
<dbReference type="EMBL" id="HAGR01000064">
    <property type="protein sequence ID" value="SMD46594.1"/>
    <property type="molecule type" value="Transcribed_RNA"/>
</dbReference>
<dbReference type="SUPFAM" id="SSF57184">
    <property type="entry name" value="Growth factor receptor domain"/>
    <property type="match status" value="1"/>
</dbReference>
<evidence type="ECO:0000256" key="1">
    <source>
        <dbReference type="SAM" id="SignalP"/>
    </source>
</evidence>
<evidence type="ECO:0000313" key="2">
    <source>
        <dbReference type="EMBL" id="SMD46594.1"/>
    </source>
</evidence>